<accession>A0ACC2HT31</accession>
<dbReference type="Proteomes" id="UP001153331">
    <property type="component" value="Unassembled WGS sequence"/>
</dbReference>
<sequence>MTLQPALSPGPEPSQRQPLTFAATLASWRSQIRRENSVALRCCWRREAAQCAAALGMHCRSSETGATDCASPALSSHAPWPNRRQRSGREEKGWQELLSRDDTATKQRYAGDPAFSACDGAASGLLAGGRRISAPSRARYDSRPSLTGLPVNTALRIAGLHRRVLDLCLALIW</sequence>
<protein>
    <submittedName>
        <fullName evidence="1">Uncharacterized protein</fullName>
    </submittedName>
</protein>
<gene>
    <name evidence="1" type="ORF">OPT61_g9750</name>
</gene>
<organism evidence="1 2">
    <name type="scientific">Boeremia exigua</name>
    <dbReference type="NCBI Taxonomy" id="749465"/>
    <lineage>
        <taxon>Eukaryota</taxon>
        <taxon>Fungi</taxon>
        <taxon>Dikarya</taxon>
        <taxon>Ascomycota</taxon>
        <taxon>Pezizomycotina</taxon>
        <taxon>Dothideomycetes</taxon>
        <taxon>Pleosporomycetidae</taxon>
        <taxon>Pleosporales</taxon>
        <taxon>Pleosporineae</taxon>
        <taxon>Didymellaceae</taxon>
        <taxon>Boeremia</taxon>
    </lineage>
</organism>
<evidence type="ECO:0000313" key="1">
    <source>
        <dbReference type="EMBL" id="KAJ8106121.1"/>
    </source>
</evidence>
<dbReference type="EMBL" id="JAPHNI010001264">
    <property type="protein sequence ID" value="KAJ8106121.1"/>
    <property type="molecule type" value="Genomic_DNA"/>
</dbReference>
<comment type="caution">
    <text evidence="1">The sequence shown here is derived from an EMBL/GenBank/DDBJ whole genome shotgun (WGS) entry which is preliminary data.</text>
</comment>
<evidence type="ECO:0000313" key="2">
    <source>
        <dbReference type="Proteomes" id="UP001153331"/>
    </source>
</evidence>
<name>A0ACC2HT31_9PLEO</name>
<keyword evidence="2" id="KW-1185">Reference proteome</keyword>
<reference evidence="1" key="1">
    <citation type="submission" date="2022-11" db="EMBL/GenBank/DDBJ databases">
        <title>Genome Sequence of Boeremia exigua.</title>
        <authorList>
            <person name="Buettner E."/>
        </authorList>
    </citation>
    <scope>NUCLEOTIDE SEQUENCE</scope>
    <source>
        <strain evidence="1">CU02</strain>
    </source>
</reference>
<proteinExistence type="predicted"/>